<organism evidence="1 2">
    <name type="scientific">Gigaspora margarita</name>
    <dbReference type="NCBI Taxonomy" id="4874"/>
    <lineage>
        <taxon>Eukaryota</taxon>
        <taxon>Fungi</taxon>
        <taxon>Fungi incertae sedis</taxon>
        <taxon>Mucoromycota</taxon>
        <taxon>Glomeromycotina</taxon>
        <taxon>Glomeromycetes</taxon>
        <taxon>Diversisporales</taxon>
        <taxon>Gigasporaceae</taxon>
        <taxon>Gigaspora</taxon>
    </lineage>
</organism>
<gene>
    <name evidence="1" type="ORF">GMARGA_LOCUS3171</name>
</gene>
<dbReference type="EMBL" id="CAJVQB010001115">
    <property type="protein sequence ID" value="CAG8521369.1"/>
    <property type="molecule type" value="Genomic_DNA"/>
</dbReference>
<name>A0ABM8W4B3_GIGMA</name>
<keyword evidence="2" id="KW-1185">Reference proteome</keyword>
<reference evidence="1 2" key="1">
    <citation type="submission" date="2021-06" db="EMBL/GenBank/DDBJ databases">
        <authorList>
            <person name="Kallberg Y."/>
            <person name="Tangrot J."/>
            <person name="Rosling A."/>
        </authorList>
    </citation>
    <scope>NUCLEOTIDE SEQUENCE [LARGE SCALE GENOMIC DNA]</scope>
    <source>
        <strain evidence="1 2">120-4 pot B 10/14</strain>
    </source>
</reference>
<dbReference type="Proteomes" id="UP000789901">
    <property type="component" value="Unassembled WGS sequence"/>
</dbReference>
<protein>
    <submittedName>
        <fullName evidence="1">44322_t:CDS:1</fullName>
    </submittedName>
</protein>
<evidence type="ECO:0000313" key="1">
    <source>
        <dbReference type="EMBL" id="CAG8521369.1"/>
    </source>
</evidence>
<comment type="caution">
    <text evidence="1">The sequence shown here is derived from an EMBL/GenBank/DDBJ whole genome shotgun (WGS) entry which is preliminary data.</text>
</comment>
<accession>A0ABM8W4B3</accession>
<evidence type="ECO:0000313" key="2">
    <source>
        <dbReference type="Proteomes" id="UP000789901"/>
    </source>
</evidence>
<proteinExistence type="predicted"/>
<sequence length="246" mass="28507">MIAKKYYTPLKTSDIEVLSTKTVKSSKSLKDSWVWNYIKKDVLNKQVTYDIITVNLDRREKKCDKVYSISTSTTHLANIFDDKWLLLGDENLEQFEDSFEESAQQIFNTEFIPSMSNLSSISNLSSTSASSQSSTSNLLFIQKNQKIVEPICDVKTSKLLLENEWKELEKLIALLAPFAQMTESNEILLISSNILDICYQIEKSMLTRWEDPLIECYISSYLDPRFKNMNFISKKKKEYVQNKLIV</sequence>